<evidence type="ECO:0000313" key="3">
    <source>
        <dbReference type="Proteomes" id="UP001234989"/>
    </source>
</evidence>
<keyword evidence="1" id="KW-0732">Signal</keyword>
<feature type="chain" id="PRO_5042152161" evidence="1">
    <location>
        <begin position="26"/>
        <end position="41"/>
    </location>
</feature>
<reference evidence="2" key="1">
    <citation type="submission" date="2023-08" db="EMBL/GenBank/DDBJ databases">
        <title>A de novo genome assembly of Solanum verrucosum Schlechtendal, a Mexican diploid species geographically isolated from the other diploid A-genome species in potato relatives.</title>
        <authorList>
            <person name="Hosaka K."/>
        </authorList>
    </citation>
    <scope>NUCLEOTIDE SEQUENCE</scope>
    <source>
        <tissue evidence="2">Young leaves</tissue>
    </source>
</reference>
<dbReference type="Proteomes" id="UP001234989">
    <property type="component" value="Chromosome 10"/>
</dbReference>
<sequence>MTFKVLAFLHIFMMIGFGILQKAEAKDIPVCLLLRQRSQYL</sequence>
<evidence type="ECO:0000256" key="1">
    <source>
        <dbReference type="SAM" id="SignalP"/>
    </source>
</evidence>
<evidence type="ECO:0000313" key="2">
    <source>
        <dbReference type="EMBL" id="WMV52115.1"/>
    </source>
</evidence>
<gene>
    <name evidence="2" type="ORF">MTR67_045500</name>
</gene>
<keyword evidence="3" id="KW-1185">Reference proteome</keyword>
<name>A0AAF0ZWP8_SOLVR</name>
<accession>A0AAF0ZWP8</accession>
<dbReference type="AlphaFoldDB" id="A0AAF0ZWP8"/>
<dbReference type="EMBL" id="CP133621">
    <property type="protein sequence ID" value="WMV52115.1"/>
    <property type="molecule type" value="Genomic_DNA"/>
</dbReference>
<proteinExistence type="predicted"/>
<feature type="signal peptide" evidence="1">
    <location>
        <begin position="1"/>
        <end position="25"/>
    </location>
</feature>
<organism evidence="2 3">
    <name type="scientific">Solanum verrucosum</name>
    <dbReference type="NCBI Taxonomy" id="315347"/>
    <lineage>
        <taxon>Eukaryota</taxon>
        <taxon>Viridiplantae</taxon>
        <taxon>Streptophyta</taxon>
        <taxon>Embryophyta</taxon>
        <taxon>Tracheophyta</taxon>
        <taxon>Spermatophyta</taxon>
        <taxon>Magnoliopsida</taxon>
        <taxon>eudicotyledons</taxon>
        <taxon>Gunneridae</taxon>
        <taxon>Pentapetalae</taxon>
        <taxon>asterids</taxon>
        <taxon>lamiids</taxon>
        <taxon>Solanales</taxon>
        <taxon>Solanaceae</taxon>
        <taxon>Solanoideae</taxon>
        <taxon>Solaneae</taxon>
        <taxon>Solanum</taxon>
    </lineage>
</organism>
<protein>
    <submittedName>
        <fullName evidence="2">Uncharacterized protein</fullName>
    </submittedName>
</protein>